<name>A0ABX5VRF1_9MICO</name>
<dbReference type="InterPro" id="IPR029058">
    <property type="entry name" value="AB_hydrolase_fold"/>
</dbReference>
<feature type="domain" description="AB hydrolase-1" evidence="1">
    <location>
        <begin position="19"/>
        <end position="260"/>
    </location>
</feature>
<dbReference type="PANTHER" id="PTHR43798:SF29">
    <property type="entry name" value="AB HYDROLASE-1 DOMAIN-CONTAINING PROTEIN"/>
    <property type="match status" value="1"/>
</dbReference>
<dbReference type="EMBL" id="CP040899">
    <property type="protein sequence ID" value="QDB80048.1"/>
    <property type="molecule type" value="Genomic_DNA"/>
</dbReference>
<sequence>MDTGPLAIHRHGPETGVPLVLLHGFPLDSRMWDDVVDHLGDLPVVLLDAPGFGASPSPAEVAAALGREPDPTLDTVADAVAETLRSMEVERAVVAGLSMGGYILLALAERHRGLLAAVGLLDTKVDSDPDEAHANRLRVAEEAERTGSAAVAGMVDTVLGETTLTERPEVVARMREWLSEAPGEGIAWAQRAMAARPTRISALEDLEVPALVLRGAEDGMSPQAAAETMSRALGGPVELVVVPRVGHMSAVEDPEAVAEALRALHAAGLAAERV</sequence>
<reference evidence="2 3" key="1">
    <citation type="submission" date="2019-05" db="EMBL/GenBank/DDBJ databases">
        <title>Georgenia *** sp. nov., and Georgenia *** sp. nov., isolated from the intestinal contents of plateau pika (Ochotona curzoniae) in the Qinghai-Tibet plateau of China.</title>
        <authorList>
            <person name="Tian Z."/>
        </authorList>
    </citation>
    <scope>NUCLEOTIDE SEQUENCE [LARGE SCALE GENOMIC DNA]</scope>
    <source>
        <strain evidence="2 3">Z294</strain>
    </source>
</reference>
<evidence type="ECO:0000259" key="1">
    <source>
        <dbReference type="Pfam" id="PF12697"/>
    </source>
</evidence>
<dbReference type="Gene3D" id="3.40.50.1820">
    <property type="entry name" value="alpha/beta hydrolase"/>
    <property type="match status" value="1"/>
</dbReference>
<dbReference type="RefSeq" id="WP_139072979.1">
    <property type="nucleotide sequence ID" value="NZ_CP040899.1"/>
</dbReference>
<evidence type="ECO:0000313" key="2">
    <source>
        <dbReference type="EMBL" id="QDB80048.1"/>
    </source>
</evidence>
<protein>
    <submittedName>
        <fullName evidence="2">Alpha/beta fold hydrolase</fullName>
    </submittedName>
</protein>
<keyword evidence="3" id="KW-1185">Reference proteome</keyword>
<gene>
    <name evidence="2" type="ORF">FE251_12140</name>
</gene>
<accession>A0ABX5VRF1</accession>
<dbReference type="GO" id="GO:0016787">
    <property type="term" value="F:hydrolase activity"/>
    <property type="evidence" value="ECO:0007669"/>
    <property type="project" value="UniProtKB-KW"/>
</dbReference>
<organism evidence="2 3">
    <name type="scientific">Georgenia wutianyii</name>
    <dbReference type="NCBI Taxonomy" id="2585135"/>
    <lineage>
        <taxon>Bacteria</taxon>
        <taxon>Bacillati</taxon>
        <taxon>Actinomycetota</taxon>
        <taxon>Actinomycetes</taxon>
        <taxon>Micrococcales</taxon>
        <taxon>Bogoriellaceae</taxon>
        <taxon>Georgenia</taxon>
    </lineage>
</organism>
<dbReference type="Pfam" id="PF12697">
    <property type="entry name" value="Abhydrolase_6"/>
    <property type="match status" value="1"/>
</dbReference>
<evidence type="ECO:0000313" key="3">
    <source>
        <dbReference type="Proteomes" id="UP000313948"/>
    </source>
</evidence>
<proteinExistence type="predicted"/>
<keyword evidence="2" id="KW-0378">Hydrolase</keyword>
<dbReference type="PRINTS" id="PR00111">
    <property type="entry name" value="ABHYDROLASE"/>
</dbReference>
<dbReference type="SUPFAM" id="SSF53474">
    <property type="entry name" value="alpha/beta-Hydrolases"/>
    <property type="match status" value="1"/>
</dbReference>
<dbReference type="InterPro" id="IPR000073">
    <property type="entry name" value="AB_hydrolase_1"/>
</dbReference>
<dbReference type="Proteomes" id="UP000313948">
    <property type="component" value="Chromosome"/>
</dbReference>
<dbReference type="InterPro" id="IPR050266">
    <property type="entry name" value="AB_hydrolase_sf"/>
</dbReference>
<dbReference type="PANTHER" id="PTHR43798">
    <property type="entry name" value="MONOACYLGLYCEROL LIPASE"/>
    <property type="match status" value="1"/>
</dbReference>